<sequence>MQTTQRGAVLIISLIIMLVMTAAALSSSRGILLQEKMTGSVRESYLAFQAAEAALADAEEYLDTIVTTGDFNDNGTGGLYNTGMAPYKTAMFGHANWSSATQHVVATTATSTNVPAGKYMIELVNKNISDKTESGSSGFLNMQQEYTSQGAEVKGFRVTARGESRDGRSVRIIQSYYGVRL</sequence>
<dbReference type="EMBL" id="JAPTGG010000010">
    <property type="protein sequence ID" value="MCZ0866032.1"/>
    <property type="molecule type" value="Genomic_DNA"/>
</dbReference>
<evidence type="ECO:0000259" key="1">
    <source>
        <dbReference type="Pfam" id="PF13681"/>
    </source>
</evidence>
<evidence type="ECO:0000313" key="4">
    <source>
        <dbReference type="Proteomes" id="UP001069090"/>
    </source>
</evidence>
<dbReference type="Pfam" id="PF14341">
    <property type="entry name" value="PilX_N"/>
    <property type="match status" value="1"/>
</dbReference>
<evidence type="ECO:0000313" key="3">
    <source>
        <dbReference type="EMBL" id="MCZ0866032.1"/>
    </source>
</evidence>
<accession>A0A9J6RPC5</accession>
<reference evidence="3 4" key="1">
    <citation type="submission" date="2022-12" db="EMBL/GenBank/DDBJ databases">
        <title>Dasania phycosphaerae sp. nov., isolated from particulate material of the south coast of Korea.</title>
        <authorList>
            <person name="Jiang Y."/>
        </authorList>
    </citation>
    <scope>NUCLEOTIDE SEQUENCE [LARGE SCALE GENOMIC DNA]</scope>
    <source>
        <strain evidence="3 4">GY-19</strain>
    </source>
</reference>
<name>A0A9J6RPC5_9GAMM</name>
<dbReference type="Pfam" id="PF13681">
    <property type="entry name" value="PilX"/>
    <property type="match status" value="1"/>
</dbReference>
<feature type="domain" description="Type 4 fimbrial biogenesis protein PilX N-terminal" evidence="2">
    <location>
        <begin position="6"/>
        <end position="56"/>
    </location>
</feature>
<comment type="caution">
    <text evidence="3">The sequence shown here is derived from an EMBL/GenBank/DDBJ whole genome shotgun (WGS) entry which is preliminary data.</text>
</comment>
<feature type="domain" description="PilX/PilW C-terminal" evidence="1">
    <location>
        <begin position="83"/>
        <end position="178"/>
    </location>
</feature>
<dbReference type="InterPro" id="IPR025205">
    <property type="entry name" value="PilX/PilW_C"/>
</dbReference>
<keyword evidence="4" id="KW-1185">Reference proteome</keyword>
<protein>
    <submittedName>
        <fullName evidence="3">PilX N-terminal domain-containing pilus assembly protein</fullName>
    </submittedName>
</protein>
<gene>
    <name evidence="3" type="ORF">O0V09_12540</name>
</gene>
<proteinExistence type="predicted"/>
<evidence type="ECO:0000259" key="2">
    <source>
        <dbReference type="Pfam" id="PF14341"/>
    </source>
</evidence>
<dbReference type="RefSeq" id="WP_258332189.1">
    <property type="nucleotide sequence ID" value="NZ_JAPTGG010000010.1"/>
</dbReference>
<dbReference type="Proteomes" id="UP001069090">
    <property type="component" value="Unassembled WGS sequence"/>
</dbReference>
<organism evidence="3 4">
    <name type="scientific">Dasania phycosphaerae</name>
    <dbReference type="NCBI Taxonomy" id="2950436"/>
    <lineage>
        <taxon>Bacteria</taxon>
        <taxon>Pseudomonadati</taxon>
        <taxon>Pseudomonadota</taxon>
        <taxon>Gammaproteobacteria</taxon>
        <taxon>Cellvibrionales</taxon>
        <taxon>Spongiibacteraceae</taxon>
        <taxon>Dasania</taxon>
    </lineage>
</organism>
<dbReference type="InterPro" id="IPR025746">
    <property type="entry name" value="PilX_N_dom"/>
</dbReference>
<dbReference type="AlphaFoldDB" id="A0A9J6RPC5"/>